<dbReference type="SMART" id="SM00271">
    <property type="entry name" value="DnaJ"/>
    <property type="match status" value="1"/>
</dbReference>
<dbReference type="GO" id="GO:0042026">
    <property type="term" value="P:protein refolding"/>
    <property type="evidence" value="ECO:0000318"/>
    <property type="project" value="GO_Central"/>
</dbReference>
<dbReference type="PROSITE" id="PS00636">
    <property type="entry name" value="DNAJ_1"/>
    <property type="match status" value="1"/>
</dbReference>
<gene>
    <name evidence="4" type="ORF">MONBRDRAFT_33863</name>
</gene>
<keyword evidence="5" id="KW-1185">Reference proteome</keyword>
<dbReference type="Gene3D" id="1.10.287.110">
    <property type="entry name" value="DnaJ domain"/>
    <property type="match status" value="1"/>
</dbReference>
<dbReference type="GO" id="GO:0005737">
    <property type="term" value="C:cytoplasm"/>
    <property type="evidence" value="ECO:0000318"/>
    <property type="project" value="GO_Central"/>
</dbReference>
<protein>
    <recommendedName>
        <fullName evidence="3">J domain-containing protein</fullName>
    </recommendedName>
</protein>
<dbReference type="GO" id="GO:0051087">
    <property type="term" value="F:protein-folding chaperone binding"/>
    <property type="evidence" value="ECO:0000318"/>
    <property type="project" value="GO_Central"/>
</dbReference>
<accession>A9V7Z9</accession>
<dbReference type="InterPro" id="IPR036869">
    <property type="entry name" value="J_dom_sf"/>
</dbReference>
<dbReference type="InParanoid" id="A9V7Z9"/>
<feature type="chain" id="PRO_5002744783" description="J domain-containing protein" evidence="2">
    <location>
        <begin position="20"/>
        <end position="362"/>
    </location>
</feature>
<dbReference type="GeneID" id="5894114"/>
<dbReference type="Pfam" id="PF00226">
    <property type="entry name" value="DnaJ"/>
    <property type="match status" value="1"/>
</dbReference>
<dbReference type="RefSeq" id="XP_001748783.1">
    <property type="nucleotide sequence ID" value="XM_001748731.1"/>
</dbReference>
<evidence type="ECO:0000256" key="2">
    <source>
        <dbReference type="SAM" id="SignalP"/>
    </source>
</evidence>
<dbReference type="STRING" id="81824.A9V7Z9"/>
<dbReference type="Gene3D" id="2.60.260.20">
    <property type="entry name" value="Urease metallochaperone UreE, N-terminal domain"/>
    <property type="match status" value="2"/>
</dbReference>
<dbReference type="eggNOG" id="KOG0713">
    <property type="taxonomic scope" value="Eukaryota"/>
</dbReference>
<dbReference type="AlphaFoldDB" id="A9V7Z9"/>
<reference evidence="4 5" key="1">
    <citation type="journal article" date="2008" name="Nature">
        <title>The genome of the choanoflagellate Monosiga brevicollis and the origin of metazoans.</title>
        <authorList>
            <consortium name="JGI Sequencing"/>
            <person name="King N."/>
            <person name="Westbrook M.J."/>
            <person name="Young S.L."/>
            <person name="Kuo A."/>
            <person name="Abedin M."/>
            <person name="Chapman J."/>
            <person name="Fairclough S."/>
            <person name="Hellsten U."/>
            <person name="Isogai Y."/>
            <person name="Letunic I."/>
            <person name="Marr M."/>
            <person name="Pincus D."/>
            <person name="Putnam N."/>
            <person name="Rokas A."/>
            <person name="Wright K.J."/>
            <person name="Zuzow R."/>
            <person name="Dirks W."/>
            <person name="Good M."/>
            <person name="Goodstein D."/>
            <person name="Lemons D."/>
            <person name="Li W."/>
            <person name="Lyons J.B."/>
            <person name="Morris A."/>
            <person name="Nichols S."/>
            <person name="Richter D.J."/>
            <person name="Salamov A."/>
            <person name="Bork P."/>
            <person name="Lim W.A."/>
            <person name="Manning G."/>
            <person name="Miller W.T."/>
            <person name="McGinnis W."/>
            <person name="Shapiro H."/>
            <person name="Tjian R."/>
            <person name="Grigoriev I.V."/>
            <person name="Rokhsar D."/>
        </authorList>
    </citation>
    <scope>NUCLEOTIDE SEQUENCE [LARGE SCALE GENOMIC DNA]</scope>
    <source>
        <strain evidence="5">MX1 / ATCC 50154</strain>
    </source>
</reference>
<name>A9V7Z9_MONBE</name>
<dbReference type="PANTHER" id="PTHR44298">
    <property type="entry name" value="DNAJ HOMOLOG SUBFAMILY B MEMBER 11"/>
    <property type="match status" value="1"/>
</dbReference>
<feature type="domain" description="J" evidence="3">
    <location>
        <begin position="22"/>
        <end position="87"/>
    </location>
</feature>
<evidence type="ECO:0000313" key="5">
    <source>
        <dbReference type="Proteomes" id="UP000001357"/>
    </source>
</evidence>
<dbReference type="InterPro" id="IPR018253">
    <property type="entry name" value="DnaJ_domain_CS"/>
</dbReference>
<dbReference type="InterPro" id="IPR008971">
    <property type="entry name" value="HSP40/DnaJ_pept-bd"/>
</dbReference>
<dbReference type="PROSITE" id="PS50076">
    <property type="entry name" value="DNAJ_2"/>
    <property type="match status" value="1"/>
</dbReference>
<dbReference type="KEGG" id="mbr:MONBRDRAFT_33863"/>
<proteinExistence type="predicted"/>
<dbReference type="SUPFAM" id="SSF49493">
    <property type="entry name" value="HSP40/DnaJ peptide-binding domain"/>
    <property type="match status" value="2"/>
</dbReference>
<dbReference type="GO" id="GO:0051082">
    <property type="term" value="F:unfolded protein binding"/>
    <property type="evidence" value="ECO:0007669"/>
    <property type="project" value="InterPro"/>
</dbReference>
<dbReference type="Pfam" id="PF01556">
    <property type="entry name" value="DnaJ_C"/>
    <property type="match status" value="1"/>
</dbReference>
<dbReference type="Proteomes" id="UP000001357">
    <property type="component" value="Unassembled WGS sequence"/>
</dbReference>
<dbReference type="EMBL" id="CH991566">
    <property type="protein sequence ID" value="EDQ86393.1"/>
    <property type="molecule type" value="Genomic_DNA"/>
</dbReference>
<dbReference type="PANTHER" id="PTHR44298:SF1">
    <property type="entry name" value="DNAJ HOMOLOG SUBFAMILY B MEMBER 11"/>
    <property type="match status" value="1"/>
</dbReference>
<keyword evidence="1 2" id="KW-0732">Signal</keyword>
<dbReference type="InterPro" id="IPR051736">
    <property type="entry name" value="DnaJ-B11-like"/>
</dbReference>
<sequence length="362" mass="40171">MKFLVVAALLLQLIVLVAAGRDFYKILGVARTATKKEIKKAYRKLAMEHHPDKNQGNDEAAKIFQDIGAAYEVLSDDDKRKIYDRHGEEGLKDGGQGHDASDIFSSMFGGSFFNMHFGGNGRGEKQVPRGSDVHIDLDVTLSDLYKGAFIEVLHTKGVFREAPGTRKCNCRTEMRTQQVGPGQFSMANVKVCDDCPNVKLTHEHVELDLEIEPGMVQGQELKFHAEGEPHADGEPGDLIFHINTLKHSRFQRAGNDLLTNITITLEDALTGFEMEVKHLDGHKVQVKREGITAPNSIVKVAGEGMKSFDNNLERGDLYITFDVEFPTLNFPSEAVESLKELLGQGSKQRVYNGLESRFVKGA</sequence>
<dbReference type="CDD" id="cd10747">
    <property type="entry name" value="DnaJ_C"/>
    <property type="match status" value="1"/>
</dbReference>
<dbReference type="FunFam" id="2.60.260.20:FF:000013">
    <property type="entry name" value="DnaJ subfamily B member 11"/>
    <property type="match status" value="1"/>
</dbReference>
<organism evidence="4 5">
    <name type="scientific">Monosiga brevicollis</name>
    <name type="common">Choanoflagellate</name>
    <dbReference type="NCBI Taxonomy" id="81824"/>
    <lineage>
        <taxon>Eukaryota</taxon>
        <taxon>Choanoflagellata</taxon>
        <taxon>Craspedida</taxon>
        <taxon>Salpingoecidae</taxon>
        <taxon>Monosiga</taxon>
    </lineage>
</organism>
<dbReference type="PRINTS" id="PR00625">
    <property type="entry name" value="JDOMAIN"/>
</dbReference>
<dbReference type="FunCoup" id="A9V7Z9">
    <property type="interactions" value="1122"/>
</dbReference>
<dbReference type="SUPFAM" id="SSF46565">
    <property type="entry name" value="Chaperone J-domain"/>
    <property type="match status" value="1"/>
</dbReference>
<dbReference type="OMA" id="PCNCRNE"/>
<dbReference type="InterPro" id="IPR002939">
    <property type="entry name" value="DnaJ_C"/>
</dbReference>
<dbReference type="InterPro" id="IPR001623">
    <property type="entry name" value="DnaJ_domain"/>
</dbReference>
<evidence type="ECO:0000259" key="3">
    <source>
        <dbReference type="PROSITE" id="PS50076"/>
    </source>
</evidence>
<evidence type="ECO:0000313" key="4">
    <source>
        <dbReference type="EMBL" id="EDQ86393.1"/>
    </source>
</evidence>
<dbReference type="CDD" id="cd06257">
    <property type="entry name" value="DnaJ"/>
    <property type="match status" value="1"/>
</dbReference>
<evidence type="ECO:0000256" key="1">
    <source>
        <dbReference type="ARBA" id="ARBA00022729"/>
    </source>
</evidence>
<feature type="signal peptide" evidence="2">
    <location>
        <begin position="1"/>
        <end position="19"/>
    </location>
</feature>